<name>A0A544U7M8_LYSSH</name>
<dbReference type="AlphaFoldDB" id="A0A544U7M8"/>
<protein>
    <submittedName>
        <fullName evidence="1">Uncharacterized protein</fullName>
    </submittedName>
</protein>
<gene>
    <name evidence="1" type="ORF">C7Y47_23620</name>
</gene>
<comment type="caution">
    <text evidence="1">The sequence shown here is derived from an EMBL/GenBank/DDBJ whole genome shotgun (WGS) entry which is preliminary data.</text>
</comment>
<dbReference type="EMBL" id="SADV01000038">
    <property type="protein sequence ID" value="TQR27208.1"/>
    <property type="molecule type" value="Genomic_DNA"/>
</dbReference>
<reference evidence="1 2" key="1">
    <citation type="submission" date="2018-03" db="EMBL/GenBank/DDBJ databases">
        <title>Aerobic endospore-forming bacteria genome sequencing and assembly.</title>
        <authorList>
            <person name="Cavalcante D.A."/>
            <person name="Driks A."/>
            <person name="Putonti C."/>
            <person name="De-Souza M.T."/>
        </authorList>
    </citation>
    <scope>NUCLEOTIDE SEQUENCE [LARGE SCALE GENOMIC DNA]</scope>
    <source>
        <strain evidence="1 2">SDF0037</strain>
    </source>
</reference>
<sequence>MATERIQVALEPTSQTILKDTAVIKADTADMKPRIQTTQSNVNSINTRTATMDSNIGTPTDSASNGTSGSLHRKMNWLMSNGRTKPVLKVTGRSANYASGGLTNQRGTIYPYDGDATVYLDVYGSGRLLYLIGSEQHYAVYVKVDGKSFMMGYEGVFDIPFSNRLRIEYGGSYEGYAPVLIYYELNQ</sequence>
<evidence type="ECO:0000313" key="2">
    <source>
        <dbReference type="Proteomes" id="UP000317944"/>
    </source>
</evidence>
<evidence type="ECO:0000313" key="1">
    <source>
        <dbReference type="EMBL" id="TQR27208.1"/>
    </source>
</evidence>
<dbReference type="RefSeq" id="WP_142510970.1">
    <property type="nucleotide sequence ID" value="NZ_SADV01000038.1"/>
</dbReference>
<proteinExistence type="predicted"/>
<dbReference type="Proteomes" id="UP000317944">
    <property type="component" value="Unassembled WGS sequence"/>
</dbReference>
<accession>A0A544U7M8</accession>
<organism evidence="1 2">
    <name type="scientific">Lysinibacillus sphaericus</name>
    <name type="common">Bacillus sphaericus</name>
    <dbReference type="NCBI Taxonomy" id="1421"/>
    <lineage>
        <taxon>Bacteria</taxon>
        <taxon>Bacillati</taxon>
        <taxon>Bacillota</taxon>
        <taxon>Bacilli</taxon>
        <taxon>Bacillales</taxon>
        <taxon>Bacillaceae</taxon>
        <taxon>Lysinibacillus</taxon>
    </lineage>
</organism>